<dbReference type="SUPFAM" id="SSF52096">
    <property type="entry name" value="ClpP/crotonase"/>
    <property type="match status" value="1"/>
</dbReference>
<keyword evidence="2" id="KW-0645">Protease</keyword>
<evidence type="ECO:0000313" key="8">
    <source>
        <dbReference type="Proteomes" id="UP000268469"/>
    </source>
</evidence>
<dbReference type="Proteomes" id="UP000268469">
    <property type="component" value="Unassembled WGS sequence"/>
</dbReference>
<dbReference type="CDD" id="cd07023">
    <property type="entry name" value="S49_Sppa_N_C"/>
    <property type="match status" value="1"/>
</dbReference>
<keyword evidence="4" id="KW-0720">Serine protease</keyword>
<evidence type="ECO:0000256" key="2">
    <source>
        <dbReference type="ARBA" id="ARBA00022670"/>
    </source>
</evidence>
<protein>
    <submittedName>
        <fullName evidence="7">Signal peptide peptidase SppA</fullName>
    </submittedName>
</protein>
<accession>A0A660SFZ2</accession>
<evidence type="ECO:0000256" key="1">
    <source>
        <dbReference type="ARBA" id="ARBA00008683"/>
    </source>
</evidence>
<dbReference type="InterPro" id="IPR002142">
    <property type="entry name" value="Peptidase_S49"/>
</dbReference>
<evidence type="ECO:0000313" key="7">
    <source>
        <dbReference type="EMBL" id="RKX69718.1"/>
    </source>
</evidence>
<evidence type="ECO:0000259" key="6">
    <source>
        <dbReference type="Pfam" id="PF01343"/>
    </source>
</evidence>
<dbReference type="NCBIfam" id="TIGR00706">
    <property type="entry name" value="SppA_dom"/>
    <property type="match status" value="1"/>
</dbReference>
<feature type="transmembrane region" description="Helical" evidence="5">
    <location>
        <begin position="6"/>
        <end position="33"/>
    </location>
</feature>
<dbReference type="AlphaFoldDB" id="A0A660SFZ2"/>
<dbReference type="InterPro" id="IPR029045">
    <property type="entry name" value="ClpP/crotonase-like_dom_sf"/>
</dbReference>
<evidence type="ECO:0000256" key="5">
    <source>
        <dbReference type="SAM" id="Phobius"/>
    </source>
</evidence>
<dbReference type="Gene3D" id="3.90.226.10">
    <property type="entry name" value="2-enoyl-CoA Hydratase, Chain A, domain 1"/>
    <property type="match status" value="1"/>
</dbReference>
<comment type="similarity">
    <text evidence="1">Belongs to the peptidase S49 family.</text>
</comment>
<comment type="caution">
    <text evidence="7">The sequence shown here is derived from an EMBL/GenBank/DDBJ whole genome shotgun (WGS) entry which is preliminary data.</text>
</comment>
<feature type="domain" description="Peptidase S49" evidence="6">
    <location>
        <begin position="83"/>
        <end position="233"/>
    </location>
</feature>
<keyword evidence="5" id="KW-1133">Transmembrane helix</keyword>
<dbReference type="InterPro" id="IPR047272">
    <property type="entry name" value="S49_SppA_C"/>
</dbReference>
<dbReference type="PANTHER" id="PTHR42987">
    <property type="entry name" value="PEPTIDASE S49"/>
    <property type="match status" value="1"/>
</dbReference>
<dbReference type="GO" id="GO:0008236">
    <property type="term" value="F:serine-type peptidase activity"/>
    <property type="evidence" value="ECO:0007669"/>
    <property type="project" value="UniProtKB-KW"/>
</dbReference>
<organism evidence="7 8">
    <name type="scientific">candidate division WOR-3 bacterium</name>
    <dbReference type="NCBI Taxonomy" id="2052148"/>
    <lineage>
        <taxon>Bacteria</taxon>
        <taxon>Bacteria division WOR-3</taxon>
    </lineage>
</organism>
<evidence type="ECO:0000256" key="4">
    <source>
        <dbReference type="ARBA" id="ARBA00022825"/>
    </source>
</evidence>
<sequence length="273" mass="29884">MKPLYIALIIVGVVVISIIAISPTQMGGSIGVVEIKGIISSSKKVVKDLERFDDNPSIKGILIRVDSPGGGVAASQEIYQAVKRVKKKVVVSMGAVAASGGYYVSLPADLIVANPGTMTGSIGVIMEFPIVNRLLDKLGIRFETIKSKEFKDIGSPFREMSESERRLLKEVVLDVYDQFVTAVIQNRGLDREKVLSLADGRIMSGRQAYQAGLIDTLGSFTEAVEILKEMVGIKEKPKLVYPPKRLNLLDLILGEFEERISIPKLQYLMRCGD</sequence>
<evidence type="ECO:0000256" key="3">
    <source>
        <dbReference type="ARBA" id="ARBA00022801"/>
    </source>
</evidence>
<dbReference type="PANTHER" id="PTHR42987:SF7">
    <property type="entry name" value="SIGNAL PEPTIDE PEPTIDASE SPPA-RELATED"/>
    <property type="match status" value="1"/>
</dbReference>
<gene>
    <name evidence="7" type="primary">sppA</name>
    <name evidence="7" type="ORF">DRP53_07320</name>
</gene>
<dbReference type="InterPro" id="IPR004635">
    <property type="entry name" value="Pept_S49_SppA"/>
</dbReference>
<dbReference type="GO" id="GO:0006508">
    <property type="term" value="P:proteolysis"/>
    <property type="evidence" value="ECO:0007669"/>
    <property type="project" value="UniProtKB-KW"/>
</dbReference>
<keyword evidence="5" id="KW-0812">Transmembrane</keyword>
<keyword evidence="5" id="KW-0472">Membrane</keyword>
<reference evidence="7 8" key="1">
    <citation type="submission" date="2018-06" db="EMBL/GenBank/DDBJ databases">
        <title>Extensive metabolic versatility and redundancy in microbially diverse, dynamic hydrothermal sediments.</title>
        <authorList>
            <person name="Dombrowski N."/>
            <person name="Teske A."/>
            <person name="Baker B.J."/>
        </authorList>
    </citation>
    <scope>NUCLEOTIDE SEQUENCE [LARGE SCALE GENOMIC DNA]</scope>
    <source>
        <strain evidence="7">B36_G15</strain>
    </source>
</reference>
<dbReference type="EMBL" id="QNBE01000069">
    <property type="protein sequence ID" value="RKX69718.1"/>
    <property type="molecule type" value="Genomic_DNA"/>
</dbReference>
<keyword evidence="3" id="KW-0378">Hydrolase</keyword>
<dbReference type="Pfam" id="PF01343">
    <property type="entry name" value="Peptidase_S49"/>
    <property type="match status" value="1"/>
</dbReference>
<proteinExistence type="inferred from homology"/>
<dbReference type="Gene3D" id="6.20.330.10">
    <property type="match status" value="1"/>
</dbReference>
<name>A0A660SFZ2_UNCW3</name>